<keyword evidence="2" id="KW-0812">Transmembrane</keyword>
<dbReference type="Proteomes" id="UP000636709">
    <property type="component" value="Unassembled WGS sequence"/>
</dbReference>
<dbReference type="EMBL" id="JACEFO010001754">
    <property type="protein sequence ID" value="KAF8709916.1"/>
    <property type="molecule type" value="Genomic_DNA"/>
</dbReference>
<evidence type="ECO:0000313" key="3">
    <source>
        <dbReference type="EMBL" id="KAF8709916.1"/>
    </source>
</evidence>
<feature type="region of interest" description="Disordered" evidence="1">
    <location>
        <begin position="77"/>
        <end position="168"/>
    </location>
</feature>
<organism evidence="3 4">
    <name type="scientific">Digitaria exilis</name>
    <dbReference type="NCBI Taxonomy" id="1010633"/>
    <lineage>
        <taxon>Eukaryota</taxon>
        <taxon>Viridiplantae</taxon>
        <taxon>Streptophyta</taxon>
        <taxon>Embryophyta</taxon>
        <taxon>Tracheophyta</taxon>
        <taxon>Spermatophyta</taxon>
        <taxon>Magnoliopsida</taxon>
        <taxon>Liliopsida</taxon>
        <taxon>Poales</taxon>
        <taxon>Poaceae</taxon>
        <taxon>PACMAD clade</taxon>
        <taxon>Panicoideae</taxon>
        <taxon>Panicodae</taxon>
        <taxon>Paniceae</taxon>
        <taxon>Anthephorinae</taxon>
        <taxon>Digitaria</taxon>
    </lineage>
</organism>
<keyword evidence="4" id="KW-1185">Reference proteome</keyword>
<keyword evidence="2" id="KW-1133">Transmembrane helix</keyword>
<feature type="compositionally biased region" description="Polar residues" evidence="1">
    <location>
        <begin position="150"/>
        <end position="168"/>
    </location>
</feature>
<feature type="compositionally biased region" description="Acidic residues" evidence="1">
    <location>
        <begin position="96"/>
        <end position="118"/>
    </location>
</feature>
<accession>A0A835BTT8</accession>
<name>A0A835BTT8_9POAL</name>
<dbReference type="OrthoDB" id="680379at2759"/>
<protein>
    <submittedName>
        <fullName evidence="3">Uncharacterized protein</fullName>
    </submittedName>
</protein>
<feature type="compositionally biased region" description="Basic and acidic residues" evidence="1">
    <location>
        <begin position="133"/>
        <end position="146"/>
    </location>
</feature>
<reference evidence="3" key="1">
    <citation type="submission" date="2020-07" db="EMBL/GenBank/DDBJ databases">
        <title>Genome sequence and genetic diversity analysis of an under-domesticated orphan crop, white fonio (Digitaria exilis).</title>
        <authorList>
            <person name="Bennetzen J.L."/>
            <person name="Chen S."/>
            <person name="Ma X."/>
            <person name="Wang X."/>
            <person name="Yssel A.E.J."/>
            <person name="Chaluvadi S.R."/>
            <person name="Johnson M."/>
            <person name="Gangashetty P."/>
            <person name="Hamidou F."/>
            <person name="Sanogo M.D."/>
            <person name="Zwaenepoel A."/>
            <person name="Wallace J."/>
            <person name="Van De Peer Y."/>
            <person name="Van Deynze A."/>
        </authorList>
    </citation>
    <scope>NUCLEOTIDE SEQUENCE</scope>
    <source>
        <tissue evidence="3">Leaves</tissue>
    </source>
</reference>
<proteinExistence type="predicted"/>
<dbReference type="PANTHER" id="PTHR33700">
    <property type="entry name" value="MYB-LIKE PROTEIN X"/>
    <property type="match status" value="1"/>
</dbReference>
<dbReference type="Gramene" id="Dexi9B01G0006760.1">
    <property type="protein sequence ID" value="Dexi9B01G0006760.1:cds"/>
    <property type="gene ID" value="Dexi9B01G0006760"/>
</dbReference>
<gene>
    <name evidence="3" type="ORF">HU200_029634</name>
</gene>
<feature type="transmembrane region" description="Helical" evidence="2">
    <location>
        <begin position="21"/>
        <end position="38"/>
    </location>
</feature>
<evidence type="ECO:0000256" key="1">
    <source>
        <dbReference type="SAM" id="MobiDB-lite"/>
    </source>
</evidence>
<comment type="caution">
    <text evidence="3">The sequence shown here is derived from an EMBL/GenBank/DDBJ whole genome shotgun (WGS) entry which is preliminary data.</text>
</comment>
<sequence length="236" mass="24820">MLRQSPSRSHRSKKLRPSQSLQAFLLLAVGVWIVYQLTRSYGKQRVVVVDTDGDDGEPARRWLGRKGFVDFAAGQASGDDIAGVRDGSDDPLSQAGDDDDEDQEEADEDDGVDSDADEMGGGLAVDEEEDDKDSLSERSSNEDELKMAQGQAQNGLSTSFVPPVNTTATVQDGGAALLVNGTGGAEDGTGLTSSGYYPLKNNTGDVGNKMLSNSGSPGENQSLQINKNGTADSVAE</sequence>
<dbReference type="AlphaFoldDB" id="A0A835BTT8"/>
<evidence type="ECO:0000313" key="4">
    <source>
        <dbReference type="Proteomes" id="UP000636709"/>
    </source>
</evidence>
<dbReference type="PANTHER" id="PTHR33700:SF4">
    <property type="entry name" value="MYB-LIKE PROTEIN X"/>
    <property type="match status" value="1"/>
</dbReference>
<keyword evidence="2" id="KW-0472">Membrane</keyword>
<feature type="region of interest" description="Disordered" evidence="1">
    <location>
        <begin position="202"/>
        <end position="236"/>
    </location>
</feature>
<evidence type="ECO:0000256" key="2">
    <source>
        <dbReference type="SAM" id="Phobius"/>
    </source>
</evidence>